<dbReference type="EnsemblMetazoa" id="CapteT186561">
    <property type="protein sequence ID" value="CapteP186561"/>
    <property type="gene ID" value="CapteG186561"/>
</dbReference>
<dbReference type="SUPFAM" id="SSF52540">
    <property type="entry name" value="P-loop containing nucleoside triphosphate hydrolases"/>
    <property type="match status" value="1"/>
</dbReference>
<dbReference type="Proteomes" id="UP000014760">
    <property type="component" value="Unassembled WGS sequence"/>
</dbReference>
<feature type="signal peptide" evidence="1">
    <location>
        <begin position="1"/>
        <end position="16"/>
    </location>
</feature>
<dbReference type="GO" id="GO:0001517">
    <property type="term" value="F:N-acetylglucosamine 6-O-sulfotransferase activity"/>
    <property type="evidence" value="ECO:0007669"/>
    <property type="project" value="TreeGrafter"/>
</dbReference>
<dbReference type="GO" id="GO:0006044">
    <property type="term" value="P:N-acetylglucosamine metabolic process"/>
    <property type="evidence" value="ECO:0007669"/>
    <property type="project" value="TreeGrafter"/>
</dbReference>
<dbReference type="PANTHER" id="PTHR10704">
    <property type="entry name" value="CARBOHYDRATE SULFOTRANSFERASE"/>
    <property type="match status" value="1"/>
</dbReference>
<sequence length="416" mass="47132">MHIQLLLLMLIVGALSVVIVQMFWGLRADVQPKEAQLISGEDYYKDPFNRRLLVILTSQASGSQRIVHIFNNDQSVFQVIEPLDSVFVTLYGTQMGWNSPADIYNHQNGSARSVTSQELYSMSEIANSLLTCNMEVLPSENLFHRFWWQFQNEQSASAEYIGCAGDPSILTNCLTPLANLCGQRFVDSETSRNCLWNLFLTFRADDATRAQNPLPVTEKVVLDEYANCLTKARKNLIDLKCISKLEHSCLASKTVVLKVARGGMDFARQLLSMNPNVKFVYFLRNPLTSVGEILKTEDSSMKGVFSNGNASSEALVHCRRMATELKAMKILQESHPHSFLQVTYEKLLTDPAEQTRRLYDFLHLDIPSITRVWLSDPKLSVSPQKWDAFFSLEDAKTVMEQCKEVIDLADVTEWHS</sequence>
<dbReference type="GO" id="GO:0006790">
    <property type="term" value="P:sulfur compound metabolic process"/>
    <property type="evidence" value="ECO:0007669"/>
    <property type="project" value="TreeGrafter"/>
</dbReference>
<dbReference type="EMBL" id="AMQN01009979">
    <property type="status" value="NOT_ANNOTATED_CDS"/>
    <property type="molecule type" value="Genomic_DNA"/>
</dbReference>
<feature type="chain" id="PRO_5008787579" description="Sulfotransferase domain-containing protein" evidence="1">
    <location>
        <begin position="17"/>
        <end position="416"/>
    </location>
</feature>
<dbReference type="PANTHER" id="PTHR10704:SF44">
    <property type="entry name" value="LD35051P-RELATED"/>
    <property type="match status" value="1"/>
</dbReference>
<dbReference type="AlphaFoldDB" id="R7U0S9"/>
<organism evidence="2">
    <name type="scientific">Capitella teleta</name>
    <name type="common">Polychaete worm</name>
    <dbReference type="NCBI Taxonomy" id="283909"/>
    <lineage>
        <taxon>Eukaryota</taxon>
        <taxon>Metazoa</taxon>
        <taxon>Spiralia</taxon>
        <taxon>Lophotrochozoa</taxon>
        <taxon>Annelida</taxon>
        <taxon>Polychaeta</taxon>
        <taxon>Sedentaria</taxon>
        <taxon>Scolecida</taxon>
        <taxon>Capitellidae</taxon>
        <taxon>Capitella</taxon>
    </lineage>
</organism>
<protein>
    <recommendedName>
        <fullName evidence="5">Sulfotransferase domain-containing protein</fullName>
    </recommendedName>
</protein>
<reference evidence="2 4" key="2">
    <citation type="journal article" date="2013" name="Nature">
        <title>Insights into bilaterian evolution from three spiralian genomes.</title>
        <authorList>
            <person name="Simakov O."/>
            <person name="Marletaz F."/>
            <person name="Cho S.J."/>
            <person name="Edsinger-Gonzales E."/>
            <person name="Havlak P."/>
            <person name="Hellsten U."/>
            <person name="Kuo D.H."/>
            <person name="Larsson T."/>
            <person name="Lv J."/>
            <person name="Arendt D."/>
            <person name="Savage R."/>
            <person name="Osoegawa K."/>
            <person name="de Jong P."/>
            <person name="Grimwood J."/>
            <person name="Chapman J.A."/>
            <person name="Shapiro H."/>
            <person name="Aerts A."/>
            <person name="Otillar R.P."/>
            <person name="Terry A.Y."/>
            <person name="Boore J.L."/>
            <person name="Grigoriev I.V."/>
            <person name="Lindberg D.R."/>
            <person name="Seaver E.C."/>
            <person name="Weisblat D.A."/>
            <person name="Putnam N.H."/>
            <person name="Rokhsar D.S."/>
        </authorList>
    </citation>
    <scope>NUCLEOTIDE SEQUENCE</scope>
    <source>
        <strain evidence="2 4">I ESC-2004</strain>
    </source>
</reference>
<accession>R7U0S9</accession>
<evidence type="ECO:0000313" key="3">
    <source>
        <dbReference type="EnsemblMetazoa" id="CapteP186561"/>
    </source>
</evidence>
<keyword evidence="1" id="KW-0732">Signal</keyword>
<dbReference type="EMBL" id="KB306710">
    <property type="protein sequence ID" value="ELT99614.1"/>
    <property type="molecule type" value="Genomic_DNA"/>
</dbReference>
<reference evidence="4" key="1">
    <citation type="submission" date="2012-12" db="EMBL/GenBank/DDBJ databases">
        <authorList>
            <person name="Hellsten U."/>
            <person name="Grimwood J."/>
            <person name="Chapman J.A."/>
            <person name="Shapiro H."/>
            <person name="Aerts A."/>
            <person name="Otillar R.P."/>
            <person name="Terry A.Y."/>
            <person name="Boore J.L."/>
            <person name="Simakov O."/>
            <person name="Marletaz F."/>
            <person name="Cho S.-J."/>
            <person name="Edsinger-Gonzales E."/>
            <person name="Havlak P."/>
            <person name="Kuo D.-H."/>
            <person name="Larsson T."/>
            <person name="Lv J."/>
            <person name="Arendt D."/>
            <person name="Savage R."/>
            <person name="Osoegawa K."/>
            <person name="de Jong P."/>
            <person name="Lindberg D.R."/>
            <person name="Seaver E.C."/>
            <person name="Weisblat D.A."/>
            <person name="Putnam N.H."/>
            <person name="Grigoriev I.V."/>
            <person name="Rokhsar D.S."/>
        </authorList>
    </citation>
    <scope>NUCLEOTIDE SEQUENCE</scope>
    <source>
        <strain evidence="4">I ESC-2004</strain>
    </source>
</reference>
<dbReference type="HOGENOM" id="CLU_028381_2_2_1"/>
<evidence type="ECO:0008006" key="5">
    <source>
        <dbReference type="Google" id="ProtNLM"/>
    </source>
</evidence>
<name>R7U0S9_CAPTE</name>
<keyword evidence="4" id="KW-1185">Reference proteome</keyword>
<evidence type="ECO:0000256" key="1">
    <source>
        <dbReference type="SAM" id="SignalP"/>
    </source>
</evidence>
<evidence type="ECO:0000313" key="2">
    <source>
        <dbReference type="EMBL" id="ELT99614.1"/>
    </source>
</evidence>
<evidence type="ECO:0000313" key="4">
    <source>
        <dbReference type="Proteomes" id="UP000014760"/>
    </source>
</evidence>
<dbReference type="InterPro" id="IPR051135">
    <property type="entry name" value="Gal/GlcNAc/GalNAc_ST"/>
</dbReference>
<dbReference type="Pfam" id="PF13469">
    <property type="entry name" value="Sulfotransfer_3"/>
    <property type="match status" value="1"/>
</dbReference>
<dbReference type="OrthoDB" id="5987729at2759"/>
<dbReference type="InterPro" id="IPR027417">
    <property type="entry name" value="P-loop_NTPase"/>
</dbReference>
<dbReference type="Gene3D" id="3.40.50.300">
    <property type="entry name" value="P-loop containing nucleotide triphosphate hydrolases"/>
    <property type="match status" value="1"/>
</dbReference>
<proteinExistence type="predicted"/>
<reference evidence="3" key="3">
    <citation type="submission" date="2015-06" db="UniProtKB">
        <authorList>
            <consortium name="EnsemblMetazoa"/>
        </authorList>
    </citation>
    <scope>IDENTIFICATION</scope>
</reference>
<gene>
    <name evidence="2" type="ORF">CAPTEDRAFT_186561</name>
</gene>